<evidence type="ECO:0000256" key="2">
    <source>
        <dbReference type="SAM" id="MobiDB-lite"/>
    </source>
</evidence>
<keyword evidence="3" id="KW-1133">Transmembrane helix</keyword>
<dbReference type="Gene3D" id="1.20.1170.10">
    <property type="match status" value="1"/>
</dbReference>
<evidence type="ECO:0000313" key="4">
    <source>
        <dbReference type="EMBL" id="KDQ12216.1"/>
    </source>
</evidence>
<dbReference type="SUPFAM" id="SSF58100">
    <property type="entry name" value="Bacterial hemolysins"/>
    <property type="match status" value="1"/>
</dbReference>
<keyword evidence="3" id="KW-0472">Membrane</keyword>
<protein>
    <submittedName>
        <fullName evidence="4">Uncharacterized protein</fullName>
    </submittedName>
</protein>
<dbReference type="EMBL" id="KL198052">
    <property type="protein sequence ID" value="KDQ12216.1"/>
    <property type="molecule type" value="Genomic_DNA"/>
</dbReference>
<evidence type="ECO:0000256" key="1">
    <source>
        <dbReference type="SAM" id="Coils"/>
    </source>
</evidence>
<feature type="region of interest" description="Disordered" evidence="2">
    <location>
        <begin position="17"/>
        <end position="40"/>
    </location>
</feature>
<feature type="transmembrane region" description="Helical" evidence="3">
    <location>
        <begin position="232"/>
        <end position="250"/>
    </location>
</feature>
<keyword evidence="3" id="KW-0812">Transmembrane</keyword>
<dbReference type="OrthoDB" id="3198211at2759"/>
<evidence type="ECO:0000256" key="3">
    <source>
        <dbReference type="SAM" id="Phobius"/>
    </source>
</evidence>
<sequence>MADIKVDSPPPYFPRHVKSLLDDLSGKGGSRSEKADVPPEKIAEFANDPNVKKDILAEMDKLSELALSIKSSFDVVSKLLKEALENASLNELQERLKEFSEEWETYCQSYNDLLKQSRDTAKKAGDSADEFFKRVIPLLLDDTVSMKQKKEALEVYIKGLDGNADQSKDMSQQYSDLKRNVENFSLRWPDVVQIAEEDKAKLDKELDALNASVAELDEEVERLRAKVKKMKDIIIVAGTCCGCCTALGWICPCYWIPAFFLSWVIGIIGVLLYKARRKLKRFKNKLFEKNGERDKKAKELDKLRDLQATLEKATPSIAQVFETLGKFAEIWAMIRADGVQVSAGLDSLSDMHIPSLFKDMLEATKALYETLAIALRRYEANIGQI</sequence>
<accession>A0A067MKW3</accession>
<gene>
    <name evidence="4" type="ORF">BOTBODRAFT_34814</name>
</gene>
<organism evidence="4 5">
    <name type="scientific">Botryobasidium botryosum (strain FD-172 SS1)</name>
    <dbReference type="NCBI Taxonomy" id="930990"/>
    <lineage>
        <taxon>Eukaryota</taxon>
        <taxon>Fungi</taxon>
        <taxon>Dikarya</taxon>
        <taxon>Basidiomycota</taxon>
        <taxon>Agaricomycotina</taxon>
        <taxon>Agaricomycetes</taxon>
        <taxon>Cantharellales</taxon>
        <taxon>Botryobasidiaceae</taxon>
        <taxon>Botryobasidium</taxon>
    </lineage>
</organism>
<feature type="compositionally biased region" description="Basic and acidic residues" evidence="2">
    <location>
        <begin position="19"/>
        <end position="40"/>
    </location>
</feature>
<keyword evidence="1" id="KW-0175">Coiled coil</keyword>
<keyword evidence="5" id="KW-1185">Reference proteome</keyword>
<feature type="coiled-coil region" evidence="1">
    <location>
        <begin position="192"/>
        <end position="233"/>
    </location>
</feature>
<dbReference type="AlphaFoldDB" id="A0A067MKW3"/>
<reference evidence="5" key="1">
    <citation type="journal article" date="2014" name="Proc. Natl. Acad. Sci. U.S.A.">
        <title>Extensive sampling of basidiomycete genomes demonstrates inadequacy of the white-rot/brown-rot paradigm for wood decay fungi.</title>
        <authorList>
            <person name="Riley R."/>
            <person name="Salamov A.A."/>
            <person name="Brown D.W."/>
            <person name="Nagy L.G."/>
            <person name="Floudas D."/>
            <person name="Held B.W."/>
            <person name="Levasseur A."/>
            <person name="Lombard V."/>
            <person name="Morin E."/>
            <person name="Otillar R."/>
            <person name="Lindquist E.A."/>
            <person name="Sun H."/>
            <person name="LaButti K.M."/>
            <person name="Schmutz J."/>
            <person name="Jabbour D."/>
            <person name="Luo H."/>
            <person name="Baker S.E."/>
            <person name="Pisabarro A.G."/>
            <person name="Walton J.D."/>
            <person name="Blanchette R.A."/>
            <person name="Henrissat B."/>
            <person name="Martin F."/>
            <person name="Cullen D."/>
            <person name="Hibbett D.S."/>
            <person name="Grigoriev I.V."/>
        </authorList>
    </citation>
    <scope>NUCLEOTIDE SEQUENCE [LARGE SCALE GENOMIC DNA]</scope>
    <source>
        <strain evidence="5">FD-172 SS1</strain>
    </source>
</reference>
<evidence type="ECO:0000313" key="5">
    <source>
        <dbReference type="Proteomes" id="UP000027195"/>
    </source>
</evidence>
<proteinExistence type="predicted"/>
<dbReference type="Proteomes" id="UP000027195">
    <property type="component" value="Unassembled WGS sequence"/>
</dbReference>
<name>A0A067MKW3_BOTB1</name>
<feature type="transmembrane region" description="Helical" evidence="3">
    <location>
        <begin position="256"/>
        <end position="275"/>
    </location>
</feature>
<dbReference type="HOGENOM" id="CLU_064130_0_0_1"/>
<dbReference type="InParanoid" id="A0A067MKW3"/>